<dbReference type="Gene3D" id="3.40.190.10">
    <property type="entry name" value="Periplasmic binding protein-like II"/>
    <property type="match status" value="2"/>
</dbReference>
<keyword evidence="3" id="KW-0238">DNA-binding</keyword>
<dbReference type="PANTHER" id="PTHR30537:SF79">
    <property type="entry name" value="TRANSCRIPTIONAL REGULATOR-RELATED"/>
    <property type="match status" value="1"/>
</dbReference>
<evidence type="ECO:0000313" key="6">
    <source>
        <dbReference type="EMBL" id="NID17382.1"/>
    </source>
</evidence>
<comment type="caution">
    <text evidence="6">The sequence shown here is derived from an EMBL/GenBank/DDBJ whole genome shotgun (WGS) entry which is preliminary data.</text>
</comment>
<dbReference type="InterPro" id="IPR000847">
    <property type="entry name" value="LysR_HTH_N"/>
</dbReference>
<dbReference type="Pfam" id="PF00126">
    <property type="entry name" value="HTH_1"/>
    <property type="match status" value="1"/>
</dbReference>
<feature type="domain" description="HTH lysR-type" evidence="5">
    <location>
        <begin position="4"/>
        <end position="61"/>
    </location>
</feature>
<keyword evidence="4" id="KW-0804">Transcription</keyword>
<dbReference type="InterPro" id="IPR005119">
    <property type="entry name" value="LysR_subst-bd"/>
</dbReference>
<keyword evidence="7" id="KW-1185">Reference proteome</keyword>
<dbReference type="PANTHER" id="PTHR30537">
    <property type="entry name" value="HTH-TYPE TRANSCRIPTIONAL REGULATOR"/>
    <property type="match status" value="1"/>
</dbReference>
<reference evidence="6 7" key="1">
    <citation type="journal article" date="2006" name="Int. J. Syst. Evol. Microbiol.">
        <title>Dyella yeojuensis sp. nov., isolated from greenhouse soil in Korea.</title>
        <authorList>
            <person name="Kim B.Y."/>
            <person name="Weon H.Y."/>
            <person name="Lee K.H."/>
            <person name="Seok S.J."/>
            <person name="Kwon S.W."/>
            <person name="Go S.J."/>
            <person name="Stackebrandt E."/>
        </authorList>
    </citation>
    <scope>NUCLEOTIDE SEQUENCE [LARGE SCALE GENOMIC DNA]</scope>
    <source>
        <strain evidence="6 7">DSM 17673</strain>
    </source>
</reference>
<accession>A0A7X5QXZ9</accession>
<dbReference type="GO" id="GO:0006351">
    <property type="term" value="P:DNA-templated transcription"/>
    <property type="evidence" value="ECO:0007669"/>
    <property type="project" value="TreeGrafter"/>
</dbReference>
<sequence>MSRLPLGQLQGFVLVARTGKLSRAAEQLNLTVSALSHQIRNLEERLGRSLFDRGPRGVTLTTEGANLLEAIGHHYEGIEQALGRYEGRHQDAVTLSVLPSVASSWLVPRLPRLVGKHPELELSLHSSVSVVDFDREPTVDVAFRYGLGSWPRTKADRLFDEYIVPIASPSLVRRMGGLPGTSLEGWPLLGDPSGRWNNWAEAFGMPLPSRYVARFDNTEHLQRAVLEGMGVALGRLVMARSLIECGALTVLCEERLRVTEAYYLVYPKRSEAHSGVSRFREWLLAEAREYEEGLGDGTRLGAWRYLP</sequence>
<dbReference type="InterPro" id="IPR036390">
    <property type="entry name" value="WH_DNA-bd_sf"/>
</dbReference>
<dbReference type="RefSeq" id="WP_166701196.1">
    <property type="nucleotide sequence ID" value="NZ_JAAQTL010000003.1"/>
</dbReference>
<evidence type="ECO:0000256" key="2">
    <source>
        <dbReference type="ARBA" id="ARBA00023015"/>
    </source>
</evidence>
<dbReference type="PRINTS" id="PR00039">
    <property type="entry name" value="HTHLYSR"/>
</dbReference>
<dbReference type="GO" id="GO:0043565">
    <property type="term" value="F:sequence-specific DNA binding"/>
    <property type="evidence" value="ECO:0007669"/>
    <property type="project" value="TreeGrafter"/>
</dbReference>
<dbReference type="InterPro" id="IPR036388">
    <property type="entry name" value="WH-like_DNA-bd_sf"/>
</dbReference>
<dbReference type="GO" id="GO:0003700">
    <property type="term" value="F:DNA-binding transcription factor activity"/>
    <property type="evidence" value="ECO:0007669"/>
    <property type="project" value="InterPro"/>
</dbReference>
<keyword evidence="2" id="KW-0805">Transcription regulation</keyword>
<proteinExistence type="inferred from homology"/>
<protein>
    <submittedName>
        <fullName evidence="6">LysR family transcriptional regulator</fullName>
    </submittedName>
</protein>
<gene>
    <name evidence="6" type="ORF">HBF32_18045</name>
</gene>
<dbReference type="InterPro" id="IPR058163">
    <property type="entry name" value="LysR-type_TF_proteobact-type"/>
</dbReference>
<comment type="similarity">
    <text evidence="1">Belongs to the LysR transcriptional regulatory family.</text>
</comment>
<dbReference type="PROSITE" id="PS50931">
    <property type="entry name" value="HTH_LYSR"/>
    <property type="match status" value="1"/>
</dbReference>
<evidence type="ECO:0000256" key="1">
    <source>
        <dbReference type="ARBA" id="ARBA00009437"/>
    </source>
</evidence>
<dbReference type="AlphaFoldDB" id="A0A7X5QXZ9"/>
<dbReference type="SUPFAM" id="SSF46785">
    <property type="entry name" value="Winged helix' DNA-binding domain"/>
    <property type="match status" value="1"/>
</dbReference>
<dbReference type="CDD" id="cd08432">
    <property type="entry name" value="PBP2_GcdR_TrpI_HvrB_AmpR_like"/>
    <property type="match status" value="1"/>
</dbReference>
<evidence type="ECO:0000313" key="7">
    <source>
        <dbReference type="Proteomes" id="UP000518878"/>
    </source>
</evidence>
<dbReference type="FunFam" id="1.10.10.10:FF:000001">
    <property type="entry name" value="LysR family transcriptional regulator"/>
    <property type="match status" value="1"/>
</dbReference>
<dbReference type="Pfam" id="PF03466">
    <property type="entry name" value="LysR_substrate"/>
    <property type="match status" value="1"/>
</dbReference>
<evidence type="ECO:0000256" key="4">
    <source>
        <dbReference type="ARBA" id="ARBA00023163"/>
    </source>
</evidence>
<dbReference type="EMBL" id="JAAQTL010000003">
    <property type="protein sequence ID" value="NID17382.1"/>
    <property type="molecule type" value="Genomic_DNA"/>
</dbReference>
<dbReference type="Gene3D" id="1.10.10.10">
    <property type="entry name" value="Winged helix-like DNA-binding domain superfamily/Winged helix DNA-binding domain"/>
    <property type="match status" value="1"/>
</dbReference>
<dbReference type="SUPFAM" id="SSF53850">
    <property type="entry name" value="Periplasmic binding protein-like II"/>
    <property type="match status" value="1"/>
</dbReference>
<evidence type="ECO:0000256" key="3">
    <source>
        <dbReference type="ARBA" id="ARBA00023125"/>
    </source>
</evidence>
<organism evidence="6 7">
    <name type="scientific">Luteibacter yeojuensis</name>
    <dbReference type="NCBI Taxonomy" id="345309"/>
    <lineage>
        <taxon>Bacteria</taxon>
        <taxon>Pseudomonadati</taxon>
        <taxon>Pseudomonadota</taxon>
        <taxon>Gammaproteobacteria</taxon>
        <taxon>Lysobacterales</taxon>
        <taxon>Rhodanobacteraceae</taxon>
        <taxon>Luteibacter</taxon>
    </lineage>
</organism>
<dbReference type="Proteomes" id="UP000518878">
    <property type="component" value="Unassembled WGS sequence"/>
</dbReference>
<evidence type="ECO:0000259" key="5">
    <source>
        <dbReference type="PROSITE" id="PS50931"/>
    </source>
</evidence>
<name>A0A7X5QXZ9_9GAMM</name>